<dbReference type="AlphaFoldDB" id="A0A9J5YP76"/>
<reference evidence="1 2" key="1">
    <citation type="submission" date="2020-09" db="EMBL/GenBank/DDBJ databases">
        <title>De no assembly of potato wild relative species, Solanum commersonii.</title>
        <authorList>
            <person name="Cho K."/>
        </authorList>
    </citation>
    <scope>NUCLEOTIDE SEQUENCE [LARGE SCALE GENOMIC DNA]</scope>
    <source>
        <strain evidence="1">LZ3.2</strain>
        <tissue evidence="1">Leaf</tissue>
    </source>
</reference>
<organism evidence="1 2">
    <name type="scientific">Solanum commersonii</name>
    <name type="common">Commerson's wild potato</name>
    <name type="synonym">Commerson's nightshade</name>
    <dbReference type="NCBI Taxonomy" id="4109"/>
    <lineage>
        <taxon>Eukaryota</taxon>
        <taxon>Viridiplantae</taxon>
        <taxon>Streptophyta</taxon>
        <taxon>Embryophyta</taxon>
        <taxon>Tracheophyta</taxon>
        <taxon>Spermatophyta</taxon>
        <taxon>Magnoliopsida</taxon>
        <taxon>eudicotyledons</taxon>
        <taxon>Gunneridae</taxon>
        <taxon>Pentapetalae</taxon>
        <taxon>asterids</taxon>
        <taxon>lamiids</taxon>
        <taxon>Solanales</taxon>
        <taxon>Solanaceae</taxon>
        <taxon>Solanoideae</taxon>
        <taxon>Solaneae</taxon>
        <taxon>Solanum</taxon>
    </lineage>
</organism>
<accession>A0A9J5YP76</accession>
<evidence type="ECO:0000313" key="2">
    <source>
        <dbReference type="Proteomes" id="UP000824120"/>
    </source>
</evidence>
<dbReference type="EMBL" id="JACXVP010000006">
    <property type="protein sequence ID" value="KAG5601741.1"/>
    <property type="molecule type" value="Genomic_DNA"/>
</dbReference>
<gene>
    <name evidence="1" type="ORF">H5410_033111</name>
</gene>
<keyword evidence="2" id="KW-1185">Reference proteome</keyword>
<evidence type="ECO:0000313" key="1">
    <source>
        <dbReference type="EMBL" id="KAG5601741.1"/>
    </source>
</evidence>
<protein>
    <submittedName>
        <fullName evidence="1">Uncharacterized protein</fullName>
    </submittedName>
</protein>
<dbReference type="Proteomes" id="UP000824120">
    <property type="component" value="Chromosome 6"/>
</dbReference>
<sequence length="70" mass="8109">MMVALLKLFCYSILKESRRKSVFAPSSLDLEKKNVTRDETKPIAMLTIKYENGSLLKDLMEWLTPPKSPY</sequence>
<comment type="caution">
    <text evidence="1">The sequence shown here is derived from an EMBL/GenBank/DDBJ whole genome shotgun (WGS) entry which is preliminary data.</text>
</comment>
<name>A0A9J5YP76_SOLCO</name>
<feature type="non-terminal residue" evidence="1">
    <location>
        <position position="1"/>
    </location>
</feature>
<proteinExistence type="predicted"/>